<dbReference type="InterPro" id="IPR044680">
    <property type="entry name" value="EX1/2"/>
</dbReference>
<dbReference type="PANTHER" id="PTHR33917">
    <property type="entry name" value="PROTEIN EXECUTER 1, CHLOROPLASTIC"/>
    <property type="match status" value="1"/>
</dbReference>
<accession>A0A1D6GP31</accession>
<name>A0A1D6GP31_MAIZE</name>
<evidence type="ECO:0000256" key="1">
    <source>
        <dbReference type="SAM" id="MobiDB-lite"/>
    </source>
</evidence>
<reference evidence="2" key="1">
    <citation type="submission" date="2015-12" db="EMBL/GenBank/DDBJ databases">
        <title>Update maize B73 reference genome by single molecule sequencing technologies.</title>
        <authorList>
            <consortium name="Maize Genome Sequencing Project"/>
            <person name="Ware D."/>
        </authorList>
    </citation>
    <scope>NUCLEOTIDE SEQUENCE</scope>
    <source>
        <tissue evidence="2">Seedling</tissue>
    </source>
</reference>
<protein>
    <submittedName>
        <fullName evidence="2">Protein EXECUTER 1 chloroplastic</fullName>
    </submittedName>
</protein>
<gene>
    <name evidence="2" type="ORF">ZEAMMB73_Zm00001d013984</name>
</gene>
<evidence type="ECO:0000313" key="2">
    <source>
        <dbReference type="EMBL" id="AQK64963.1"/>
    </source>
</evidence>
<organism evidence="2">
    <name type="scientific">Zea mays</name>
    <name type="common">Maize</name>
    <dbReference type="NCBI Taxonomy" id="4577"/>
    <lineage>
        <taxon>Eukaryota</taxon>
        <taxon>Viridiplantae</taxon>
        <taxon>Streptophyta</taxon>
        <taxon>Embryophyta</taxon>
        <taxon>Tracheophyta</taxon>
        <taxon>Spermatophyta</taxon>
        <taxon>Magnoliopsida</taxon>
        <taxon>Liliopsida</taxon>
        <taxon>Poales</taxon>
        <taxon>Poaceae</taxon>
        <taxon>PACMAD clade</taxon>
        <taxon>Panicoideae</taxon>
        <taxon>Andropogonodae</taxon>
        <taxon>Andropogoneae</taxon>
        <taxon>Tripsacinae</taxon>
        <taxon>Zea</taxon>
    </lineage>
</organism>
<proteinExistence type="predicted"/>
<sequence length="140" mass="15593">MVVERYPASSSPSPVGAGADPSTESSVRALGSARPCSDRRGAAGRGRACVRLRQVVFRAKVGEHYRLPHKGIIPRELGVIARYKGQRKIADPGFQNPQWVDGELLILDGKFIRDGPVIAFFYWTSNVHLFEFFRQLKLPD</sequence>
<dbReference type="PANTHER" id="PTHR33917:SF3">
    <property type="entry name" value="PROTEIN EXECUTER 1, CHLOROPLASTIC"/>
    <property type="match status" value="1"/>
</dbReference>
<feature type="compositionally biased region" description="Low complexity" evidence="1">
    <location>
        <begin position="7"/>
        <end position="22"/>
    </location>
</feature>
<dbReference type="GO" id="GO:0010343">
    <property type="term" value="P:singlet oxygen-mediated programmed cell death"/>
    <property type="evidence" value="ECO:0007669"/>
    <property type="project" value="InterPro"/>
</dbReference>
<dbReference type="EMBL" id="CM000781">
    <property type="protein sequence ID" value="AQK64963.1"/>
    <property type="molecule type" value="Genomic_DNA"/>
</dbReference>
<dbReference type="Pfam" id="PF12014">
    <property type="entry name" value="Cyclin_D1_bind"/>
    <property type="match status" value="1"/>
</dbReference>
<dbReference type="AlphaFoldDB" id="A0A1D6GP31"/>
<feature type="region of interest" description="Disordered" evidence="1">
    <location>
        <begin position="1"/>
        <end position="45"/>
    </location>
</feature>